<comment type="caution">
    <text evidence="1">The sequence shown here is derived from an EMBL/GenBank/DDBJ whole genome shotgun (WGS) entry which is preliminary data.</text>
</comment>
<dbReference type="EMBL" id="LAZR01033762">
    <property type="protein sequence ID" value="KKL47172.1"/>
    <property type="molecule type" value="Genomic_DNA"/>
</dbReference>
<accession>A0A0F9F7T1</accession>
<organism evidence="1">
    <name type="scientific">marine sediment metagenome</name>
    <dbReference type="NCBI Taxonomy" id="412755"/>
    <lineage>
        <taxon>unclassified sequences</taxon>
        <taxon>metagenomes</taxon>
        <taxon>ecological metagenomes</taxon>
    </lineage>
</organism>
<evidence type="ECO:0000313" key="1">
    <source>
        <dbReference type="EMBL" id="KKL47172.1"/>
    </source>
</evidence>
<sequence>MARPTAASTGQLDALDERKQGFPFEDLPDGLIEVNDVTIGMASNLTRDKRPLGSSLLIENGRSRENWVGRRGGYADYITKPDSNLVMRILGFNGIENNNWVIRVSVGGIHATSTTAGWTALSGSAYSVFGRTTHAQMLFSLYLANTQKKIIKVDLEDLTFAEISEAPICRYITPFADRLVAAYIHDPASGLLPFGVAWSKNADPTDWTADSSGTENLVQSPSDTGDEITGLFGFGSVLIILRERSIWHGIRQPFATAPIAFRPIITSQGCDMPYTAVRTVDENGKLTGIMFADHRTNGVFSYTPGSRPQRVSRLIEDIL</sequence>
<proteinExistence type="predicted"/>
<feature type="non-terminal residue" evidence="1">
    <location>
        <position position="319"/>
    </location>
</feature>
<gene>
    <name evidence="1" type="ORF">LCGC14_2338180</name>
</gene>
<protein>
    <submittedName>
        <fullName evidence="1">Uncharacterized protein</fullName>
    </submittedName>
</protein>
<reference evidence="1" key="1">
    <citation type="journal article" date="2015" name="Nature">
        <title>Complex archaea that bridge the gap between prokaryotes and eukaryotes.</title>
        <authorList>
            <person name="Spang A."/>
            <person name="Saw J.H."/>
            <person name="Jorgensen S.L."/>
            <person name="Zaremba-Niedzwiedzka K."/>
            <person name="Martijn J."/>
            <person name="Lind A.E."/>
            <person name="van Eijk R."/>
            <person name="Schleper C."/>
            <person name="Guy L."/>
            <person name="Ettema T.J."/>
        </authorList>
    </citation>
    <scope>NUCLEOTIDE SEQUENCE</scope>
</reference>
<name>A0A0F9F7T1_9ZZZZ</name>
<dbReference type="AlphaFoldDB" id="A0A0F9F7T1"/>